<dbReference type="SUPFAM" id="SSF48452">
    <property type="entry name" value="TPR-like"/>
    <property type="match status" value="1"/>
</dbReference>
<dbReference type="EMBL" id="NVUU01000012">
    <property type="protein sequence ID" value="PCI95654.1"/>
    <property type="molecule type" value="Genomic_DNA"/>
</dbReference>
<feature type="repeat" description="TPR" evidence="1">
    <location>
        <begin position="45"/>
        <end position="78"/>
    </location>
</feature>
<evidence type="ECO:0000313" key="3">
    <source>
        <dbReference type="Proteomes" id="UP000217838"/>
    </source>
</evidence>
<dbReference type="Gene3D" id="1.25.40.10">
    <property type="entry name" value="Tetratricopeptide repeat domain"/>
    <property type="match status" value="1"/>
</dbReference>
<comment type="caution">
    <text evidence="2">The sequence shown here is derived from an EMBL/GenBank/DDBJ whole genome shotgun (WGS) entry which is preliminary data.</text>
</comment>
<sequence length="147" mass="16179">MEDMKKFKDHFVMMLEAGFIAVNQADEDSATKLFKAAKLLNDKSTLPEVGLGYLYLHKLELKQACKTFKSVLEREPSNHMAKALLGLSMTMTADQITDGEKILTECASKADDAQVKTLAESALAFVDEFIKKSPPPTGAPTPKRKNA</sequence>
<gene>
    <name evidence="2" type="ORF">COB11_01590</name>
</gene>
<dbReference type="PROSITE" id="PS50005">
    <property type="entry name" value="TPR"/>
    <property type="match status" value="1"/>
</dbReference>
<accession>A0A2A4YLQ7</accession>
<proteinExistence type="predicted"/>
<keyword evidence="1" id="KW-0802">TPR repeat</keyword>
<name>A0A2A4YLQ7_UNCAE</name>
<reference evidence="3" key="1">
    <citation type="submission" date="2017-08" db="EMBL/GenBank/DDBJ databases">
        <title>A dynamic microbial community with high functional redundancy inhabits the cold, oxic subseafloor aquifer.</title>
        <authorList>
            <person name="Tully B.J."/>
            <person name="Wheat C.G."/>
            <person name="Glazer B.T."/>
            <person name="Huber J.A."/>
        </authorList>
    </citation>
    <scope>NUCLEOTIDE SEQUENCE [LARGE SCALE GENOMIC DNA]</scope>
</reference>
<organism evidence="2 3">
    <name type="scientific">Aerophobetes bacterium</name>
    <dbReference type="NCBI Taxonomy" id="2030807"/>
    <lineage>
        <taxon>Bacteria</taxon>
        <taxon>Candidatus Aerophobota</taxon>
    </lineage>
</organism>
<dbReference type="Proteomes" id="UP000217838">
    <property type="component" value="Unassembled WGS sequence"/>
</dbReference>
<evidence type="ECO:0000313" key="2">
    <source>
        <dbReference type="EMBL" id="PCI95654.1"/>
    </source>
</evidence>
<dbReference type="InterPro" id="IPR011990">
    <property type="entry name" value="TPR-like_helical_dom_sf"/>
</dbReference>
<dbReference type="InterPro" id="IPR019734">
    <property type="entry name" value="TPR_rpt"/>
</dbReference>
<evidence type="ECO:0000256" key="1">
    <source>
        <dbReference type="PROSITE-ProRule" id="PRU00339"/>
    </source>
</evidence>
<protein>
    <submittedName>
        <fullName evidence="2">SctF chaperone SctG</fullName>
    </submittedName>
</protein>
<dbReference type="AlphaFoldDB" id="A0A2A4YLQ7"/>